<evidence type="ECO:0000256" key="1">
    <source>
        <dbReference type="SAM" id="Phobius"/>
    </source>
</evidence>
<keyword evidence="1" id="KW-0472">Membrane</keyword>
<dbReference type="NCBIfam" id="NF037970">
    <property type="entry name" value="vanZ_1"/>
    <property type="match status" value="1"/>
</dbReference>
<proteinExistence type="predicted"/>
<name>A0A9W8HPA3_9FUNG</name>
<feature type="transmembrane region" description="Helical" evidence="1">
    <location>
        <begin position="12"/>
        <end position="30"/>
    </location>
</feature>
<dbReference type="EMBL" id="JANBUO010002053">
    <property type="protein sequence ID" value="KAJ2795899.1"/>
    <property type="molecule type" value="Genomic_DNA"/>
</dbReference>
<dbReference type="Proteomes" id="UP001140094">
    <property type="component" value="Unassembled WGS sequence"/>
</dbReference>
<comment type="caution">
    <text evidence="3">The sequence shown here is derived from an EMBL/GenBank/DDBJ whole genome shotgun (WGS) entry which is preliminary data.</text>
</comment>
<keyword evidence="1" id="KW-0812">Transmembrane</keyword>
<keyword evidence="1" id="KW-1133">Transmembrane helix</keyword>
<keyword evidence="4" id="KW-1185">Reference proteome</keyword>
<sequence length="178" mass="19897">MWRLPLAARLRLPVTVALTAWMTVMAILGFTHLLRPPVSDKALHFVAFGVMGVLVFFSFQSHIPRAKAWTVTGGLMAVACFFSEVLQRILTTRSFQWSDIASNFLGALTFLFAAWMADTWIIQPRAGASTYQDSARYWALDSGHRAQSSADIELEDDFDLELNDILVDSPPQESSRAQ</sequence>
<dbReference type="Pfam" id="PF04892">
    <property type="entry name" value="VanZ"/>
    <property type="match status" value="1"/>
</dbReference>
<gene>
    <name evidence="3" type="ORF">H4R20_005718</name>
</gene>
<feature type="transmembrane region" description="Helical" evidence="1">
    <location>
        <begin position="71"/>
        <end position="90"/>
    </location>
</feature>
<evidence type="ECO:0000259" key="2">
    <source>
        <dbReference type="Pfam" id="PF04892"/>
    </source>
</evidence>
<evidence type="ECO:0000313" key="3">
    <source>
        <dbReference type="EMBL" id="KAJ2795899.1"/>
    </source>
</evidence>
<feature type="transmembrane region" description="Helical" evidence="1">
    <location>
        <begin position="102"/>
        <end position="122"/>
    </location>
</feature>
<evidence type="ECO:0000313" key="4">
    <source>
        <dbReference type="Proteomes" id="UP001140094"/>
    </source>
</evidence>
<feature type="transmembrane region" description="Helical" evidence="1">
    <location>
        <begin position="42"/>
        <end position="59"/>
    </location>
</feature>
<dbReference type="AlphaFoldDB" id="A0A9W8HPA3"/>
<feature type="domain" description="VanZ-like" evidence="2">
    <location>
        <begin position="39"/>
        <end position="115"/>
    </location>
</feature>
<dbReference type="InterPro" id="IPR006976">
    <property type="entry name" value="VanZ-like"/>
</dbReference>
<protein>
    <recommendedName>
        <fullName evidence="2">VanZ-like domain-containing protein</fullName>
    </recommendedName>
</protein>
<dbReference type="PANTHER" id="PTHR28008:SF1">
    <property type="entry name" value="DOMAIN PROTEIN, PUTATIVE (AFU_ORTHOLOGUE AFUA_3G10980)-RELATED"/>
    <property type="match status" value="1"/>
</dbReference>
<reference evidence="3" key="1">
    <citation type="submission" date="2022-07" db="EMBL/GenBank/DDBJ databases">
        <title>Phylogenomic reconstructions and comparative analyses of Kickxellomycotina fungi.</title>
        <authorList>
            <person name="Reynolds N.K."/>
            <person name="Stajich J.E."/>
            <person name="Barry K."/>
            <person name="Grigoriev I.V."/>
            <person name="Crous P."/>
            <person name="Smith M.E."/>
        </authorList>
    </citation>
    <scope>NUCLEOTIDE SEQUENCE</scope>
    <source>
        <strain evidence="3">NRRL 1565</strain>
    </source>
</reference>
<accession>A0A9W8HPA3</accession>
<dbReference type="OrthoDB" id="63581at2759"/>
<dbReference type="PANTHER" id="PTHR28008">
    <property type="entry name" value="DOMAIN PROTEIN, PUTATIVE (AFU_ORTHOLOGUE AFUA_3G10980)-RELATED"/>
    <property type="match status" value="1"/>
</dbReference>
<organism evidence="3 4">
    <name type="scientific">Coemansia guatemalensis</name>
    <dbReference type="NCBI Taxonomy" id="2761395"/>
    <lineage>
        <taxon>Eukaryota</taxon>
        <taxon>Fungi</taxon>
        <taxon>Fungi incertae sedis</taxon>
        <taxon>Zoopagomycota</taxon>
        <taxon>Kickxellomycotina</taxon>
        <taxon>Kickxellomycetes</taxon>
        <taxon>Kickxellales</taxon>
        <taxon>Kickxellaceae</taxon>
        <taxon>Coemansia</taxon>
    </lineage>
</organism>